<dbReference type="PROSITE" id="PS51375">
    <property type="entry name" value="PPR"/>
    <property type="match status" value="4"/>
</dbReference>
<evidence type="ECO:0000313" key="5">
    <source>
        <dbReference type="Proteomes" id="UP001140949"/>
    </source>
</evidence>
<dbReference type="InterPro" id="IPR046960">
    <property type="entry name" value="PPR_At4g14850-like_plant"/>
</dbReference>
<evidence type="ECO:0000313" key="4">
    <source>
        <dbReference type="EMBL" id="KAJ6847988.1"/>
    </source>
</evidence>
<dbReference type="NCBIfam" id="TIGR00756">
    <property type="entry name" value="PPR"/>
    <property type="match status" value="4"/>
</dbReference>
<dbReference type="Pfam" id="PF20431">
    <property type="entry name" value="E_motif"/>
    <property type="match status" value="1"/>
</dbReference>
<dbReference type="InterPro" id="IPR032867">
    <property type="entry name" value="DYW_dom"/>
</dbReference>
<proteinExistence type="predicted"/>
<reference evidence="4" key="1">
    <citation type="journal article" date="2023" name="GigaByte">
        <title>Genome assembly of the bearded iris, Iris pallida Lam.</title>
        <authorList>
            <person name="Bruccoleri R.E."/>
            <person name="Oakeley E.J."/>
            <person name="Faust A.M.E."/>
            <person name="Altorfer M."/>
            <person name="Dessus-Babus S."/>
            <person name="Burckhardt D."/>
            <person name="Oertli M."/>
            <person name="Naumann U."/>
            <person name="Petersen F."/>
            <person name="Wong J."/>
        </authorList>
    </citation>
    <scope>NUCLEOTIDE SEQUENCE</scope>
    <source>
        <strain evidence="4">GSM-AAB239-AS_SAM_17_03QT</strain>
    </source>
</reference>
<dbReference type="PANTHER" id="PTHR47926">
    <property type="entry name" value="PENTATRICOPEPTIDE REPEAT-CONTAINING PROTEIN"/>
    <property type="match status" value="1"/>
</dbReference>
<dbReference type="Proteomes" id="UP001140949">
    <property type="component" value="Unassembled WGS sequence"/>
</dbReference>
<name>A0AAX6I4J4_IRIPA</name>
<evidence type="ECO:0000259" key="3">
    <source>
        <dbReference type="Pfam" id="PF14432"/>
    </source>
</evidence>
<dbReference type="FunFam" id="1.25.40.10:FF:000475">
    <property type="entry name" value="Pentatricopeptide repeat-containing protein At5g40410, mitochondrial"/>
    <property type="match status" value="1"/>
</dbReference>
<dbReference type="PANTHER" id="PTHR47926:SF500">
    <property type="entry name" value="REPEAT-CONTAINING PROTEIN, PUTATIVE-RELATED"/>
    <property type="match status" value="1"/>
</dbReference>
<sequence>MKPLFLSTTTTTRPFSSSSLSVPFSRVVDTSSASSWSSAIADLSRSGHHSEALLAFLSLRRLSSQPSPTPSSLLPALSSAASLPSLPFGRQLHLLSLRLGYSPADPFISSSLINLYSKTQHPADAHAAFLESPVRNAVLYTALVSGLVRNANPLKALAVFKQLISNLGTSEIDPAAIVSAISACARVSGANVVGGVHGLLVKLGMEAETVVGNTLVDAYAKSGEVGNGRKVFDEMPERDEVSWNSMVAVYAQGGKPVEAVEVYMEMVGRESRRSTAVALSAVMHACAKGGAVQVGRCVHNQVIRMALEDNVYVGTSVVDMYCKCGRVDAAWKAFGRMKERNIKTWSAMVAGYGMHGRGREALDVFKQMIEAGVRPNYITFISVLDACSHSGLLEDGRRWFKAMKQDYDIDPGVEHYGCMVDLLGRAGCLDESYGLIKEMRLEPDSMIWGSLLAACRVHKNIELGEISARQALKLDPKNCGFYVSLSNIYADFGRWKDVERMRVLIKTRGIMKPPGYSLVELKGKSHMFMVGDRRHPQHEEIYGYLDKLRVRMQELGYVPDTGSVLHDVEQEEKETILRVHSEKLAVAFAIMSTVPGSPILVIKNLRVCGDCHTAIKIIAKLEGREIVVRDSHRFHHFKDGVCSCGDYW</sequence>
<gene>
    <name evidence="4" type="ORF">M6B38_115800</name>
</gene>
<dbReference type="AlphaFoldDB" id="A0AAX6I4J4"/>
<feature type="domain" description="DYW" evidence="3">
    <location>
        <begin position="556"/>
        <end position="648"/>
    </location>
</feature>
<dbReference type="GO" id="GO:0031425">
    <property type="term" value="P:chloroplast RNA processing"/>
    <property type="evidence" value="ECO:0007669"/>
    <property type="project" value="UniProtKB-ARBA"/>
</dbReference>
<dbReference type="GO" id="GO:0008270">
    <property type="term" value="F:zinc ion binding"/>
    <property type="evidence" value="ECO:0007669"/>
    <property type="project" value="InterPro"/>
</dbReference>
<dbReference type="InterPro" id="IPR046848">
    <property type="entry name" value="E_motif"/>
</dbReference>
<dbReference type="InterPro" id="IPR011990">
    <property type="entry name" value="TPR-like_helical_dom_sf"/>
</dbReference>
<dbReference type="SUPFAM" id="SSF48452">
    <property type="entry name" value="TPR-like"/>
    <property type="match status" value="1"/>
</dbReference>
<dbReference type="GO" id="GO:0003723">
    <property type="term" value="F:RNA binding"/>
    <property type="evidence" value="ECO:0007669"/>
    <property type="project" value="InterPro"/>
</dbReference>
<feature type="repeat" description="PPR" evidence="2">
    <location>
        <begin position="310"/>
        <end position="340"/>
    </location>
</feature>
<evidence type="ECO:0000256" key="1">
    <source>
        <dbReference type="ARBA" id="ARBA00022737"/>
    </source>
</evidence>
<keyword evidence="1" id="KW-0677">Repeat</keyword>
<reference evidence="4" key="2">
    <citation type="submission" date="2023-04" db="EMBL/GenBank/DDBJ databases">
        <authorList>
            <person name="Bruccoleri R.E."/>
            <person name="Oakeley E.J."/>
            <person name="Faust A.-M."/>
            <person name="Dessus-Babus S."/>
            <person name="Altorfer M."/>
            <person name="Burckhardt D."/>
            <person name="Oertli M."/>
            <person name="Naumann U."/>
            <person name="Petersen F."/>
            <person name="Wong J."/>
        </authorList>
    </citation>
    <scope>NUCLEOTIDE SEQUENCE</scope>
    <source>
        <strain evidence="4">GSM-AAB239-AS_SAM_17_03QT</strain>
        <tissue evidence="4">Leaf</tissue>
    </source>
</reference>
<dbReference type="FunFam" id="1.25.40.10:FF:001050">
    <property type="entry name" value="Pentatricopeptide repeat-containing protein At2g33760"/>
    <property type="match status" value="1"/>
</dbReference>
<organism evidence="4 5">
    <name type="scientific">Iris pallida</name>
    <name type="common">Sweet iris</name>
    <dbReference type="NCBI Taxonomy" id="29817"/>
    <lineage>
        <taxon>Eukaryota</taxon>
        <taxon>Viridiplantae</taxon>
        <taxon>Streptophyta</taxon>
        <taxon>Embryophyta</taxon>
        <taxon>Tracheophyta</taxon>
        <taxon>Spermatophyta</taxon>
        <taxon>Magnoliopsida</taxon>
        <taxon>Liliopsida</taxon>
        <taxon>Asparagales</taxon>
        <taxon>Iridaceae</taxon>
        <taxon>Iridoideae</taxon>
        <taxon>Irideae</taxon>
        <taxon>Iris</taxon>
    </lineage>
</organism>
<accession>A0AAX6I4J4</accession>
<dbReference type="InterPro" id="IPR002885">
    <property type="entry name" value="PPR_rpt"/>
</dbReference>
<comment type="caution">
    <text evidence="4">The sequence shown here is derived from an EMBL/GenBank/DDBJ whole genome shotgun (WGS) entry which is preliminary data.</text>
</comment>
<feature type="repeat" description="PPR" evidence="2">
    <location>
        <begin position="239"/>
        <end position="273"/>
    </location>
</feature>
<keyword evidence="5" id="KW-1185">Reference proteome</keyword>
<dbReference type="Pfam" id="PF13041">
    <property type="entry name" value="PPR_2"/>
    <property type="match status" value="1"/>
</dbReference>
<feature type="repeat" description="PPR" evidence="2">
    <location>
        <begin position="208"/>
        <end position="238"/>
    </location>
</feature>
<dbReference type="Gene3D" id="1.25.40.10">
    <property type="entry name" value="Tetratricopeptide repeat domain"/>
    <property type="match status" value="3"/>
</dbReference>
<dbReference type="Pfam" id="PF14432">
    <property type="entry name" value="DYW_deaminase"/>
    <property type="match status" value="1"/>
</dbReference>
<dbReference type="FunFam" id="1.25.40.10:FF:000231">
    <property type="entry name" value="Pentatricopeptide repeat-containing protein chloroplastic"/>
    <property type="match status" value="1"/>
</dbReference>
<feature type="repeat" description="PPR" evidence="2">
    <location>
        <begin position="341"/>
        <end position="375"/>
    </location>
</feature>
<dbReference type="Pfam" id="PF01535">
    <property type="entry name" value="PPR"/>
    <property type="match status" value="4"/>
</dbReference>
<evidence type="ECO:0000256" key="2">
    <source>
        <dbReference type="PROSITE-ProRule" id="PRU00708"/>
    </source>
</evidence>
<protein>
    <submittedName>
        <fullName evidence="4">Pentatricopeptide repeat-containing protein, mitochondrial</fullName>
    </submittedName>
</protein>
<dbReference type="GO" id="GO:0009451">
    <property type="term" value="P:RNA modification"/>
    <property type="evidence" value="ECO:0007669"/>
    <property type="project" value="InterPro"/>
</dbReference>
<dbReference type="EMBL" id="JANAVB010004797">
    <property type="protein sequence ID" value="KAJ6847988.1"/>
    <property type="molecule type" value="Genomic_DNA"/>
</dbReference>